<reference evidence="1" key="1">
    <citation type="submission" date="2023-01" db="EMBL/GenBank/DDBJ databases">
        <title>Sulfurovum sp. XTW-4 genome assembly.</title>
        <authorList>
            <person name="Wang J."/>
        </authorList>
    </citation>
    <scope>NUCLEOTIDE SEQUENCE</scope>
    <source>
        <strain evidence="1">XTW-4</strain>
    </source>
</reference>
<dbReference type="PROSITE" id="PS51257">
    <property type="entry name" value="PROKAR_LIPOPROTEIN"/>
    <property type="match status" value="1"/>
</dbReference>
<dbReference type="RefSeq" id="WP_008241720.1">
    <property type="nucleotide sequence ID" value="NZ_JAQIBC010000006.1"/>
</dbReference>
<sequence>MKYSIITIAILMLLGGCDQPTVENKVKNTPHVVKQTYLPPPPKKKIKLKEVDDTNFDTAYMYPKDKKKNEKIEIAEQMASTTSNTMDKEECIAMITQEKFEKYAAMFGSEAASIKRCKMLKATR</sequence>
<accession>A0ABT7QTB8</accession>
<dbReference type="Proteomes" id="UP001169066">
    <property type="component" value="Unassembled WGS sequence"/>
</dbReference>
<dbReference type="EMBL" id="JAQIBC010000006">
    <property type="protein sequence ID" value="MDM5264308.1"/>
    <property type="molecule type" value="Genomic_DNA"/>
</dbReference>
<evidence type="ECO:0000313" key="2">
    <source>
        <dbReference type="Proteomes" id="UP001169066"/>
    </source>
</evidence>
<evidence type="ECO:0000313" key="1">
    <source>
        <dbReference type="EMBL" id="MDM5264308.1"/>
    </source>
</evidence>
<organism evidence="1 2">
    <name type="scientific">Sulfurovum xiamenensis</name>
    <dbReference type="NCBI Taxonomy" id="3019066"/>
    <lineage>
        <taxon>Bacteria</taxon>
        <taxon>Pseudomonadati</taxon>
        <taxon>Campylobacterota</taxon>
        <taxon>Epsilonproteobacteria</taxon>
        <taxon>Campylobacterales</taxon>
        <taxon>Sulfurovaceae</taxon>
        <taxon>Sulfurovum</taxon>
    </lineage>
</organism>
<keyword evidence="2" id="KW-1185">Reference proteome</keyword>
<gene>
    <name evidence="1" type="ORF">PF327_08885</name>
</gene>
<protein>
    <recommendedName>
        <fullName evidence="3">Lipoprotein</fullName>
    </recommendedName>
</protein>
<proteinExistence type="predicted"/>
<name>A0ABT7QTB8_9BACT</name>
<comment type="caution">
    <text evidence="1">The sequence shown here is derived from an EMBL/GenBank/DDBJ whole genome shotgun (WGS) entry which is preliminary data.</text>
</comment>
<evidence type="ECO:0008006" key="3">
    <source>
        <dbReference type="Google" id="ProtNLM"/>
    </source>
</evidence>